<proteinExistence type="predicted"/>
<evidence type="ECO:0000313" key="1">
    <source>
        <dbReference type="EMBL" id="RAH48437.1"/>
    </source>
</evidence>
<dbReference type="EMBL" id="KZ825323">
    <property type="protein sequence ID" value="RAH48437.1"/>
    <property type="molecule type" value="Genomic_DNA"/>
</dbReference>
<name>A0ACD1GGS0_9EURO</name>
<reference evidence="1" key="1">
    <citation type="submission" date="2018-02" db="EMBL/GenBank/DDBJ databases">
        <title>The genomes of Aspergillus section Nigri reveals drivers in fungal speciation.</title>
        <authorList>
            <consortium name="DOE Joint Genome Institute"/>
            <person name="Vesth T.C."/>
            <person name="Nybo J."/>
            <person name="Theobald S."/>
            <person name="Brandl J."/>
            <person name="Frisvad J.C."/>
            <person name="Nielsen K.F."/>
            <person name="Lyhne E.K."/>
            <person name="Kogle M.E."/>
            <person name="Kuo A."/>
            <person name="Riley R."/>
            <person name="Clum A."/>
            <person name="Nolan M."/>
            <person name="Lipzen A."/>
            <person name="Salamov A."/>
            <person name="Henrissat B."/>
            <person name="Wiebenga A."/>
            <person name="De vries R.P."/>
            <person name="Grigoriev I.V."/>
            <person name="Mortensen U.H."/>
            <person name="Andersen M.R."/>
            <person name="Baker S.E."/>
        </authorList>
    </citation>
    <scope>NUCLEOTIDE SEQUENCE</scope>
    <source>
        <strain evidence="1">CBS 621.78</strain>
    </source>
</reference>
<evidence type="ECO:0000313" key="2">
    <source>
        <dbReference type="Proteomes" id="UP000249057"/>
    </source>
</evidence>
<organism evidence="1 2">
    <name type="scientific">Aspergillus brunneoviolaceus CBS 621.78</name>
    <dbReference type="NCBI Taxonomy" id="1450534"/>
    <lineage>
        <taxon>Eukaryota</taxon>
        <taxon>Fungi</taxon>
        <taxon>Dikarya</taxon>
        <taxon>Ascomycota</taxon>
        <taxon>Pezizomycotina</taxon>
        <taxon>Eurotiomycetes</taxon>
        <taxon>Eurotiomycetidae</taxon>
        <taxon>Eurotiales</taxon>
        <taxon>Aspergillaceae</taxon>
        <taxon>Aspergillus</taxon>
        <taxon>Aspergillus subgen. Circumdati</taxon>
    </lineage>
</organism>
<protein>
    <submittedName>
        <fullName evidence="1">Cysteine proteinase</fullName>
    </submittedName>
</protein>
<keyword evidence="2" id="KW-1185">Reference proteome</keyword>
<sequence>MVRSPDDKPIRPHYHNQATLEDEIRLFPSNLRSDDPNGVPIIPGQTMPKRKKIGDSPFKIVDRISGKARQSGPVRASKKEIRPHETHPYERPTKRPRHRAAPEPSRSGSILGLVDKETDAHPALDTSPPTTHPSRMSPTSSHRSAKLRKTRNNLFALEEFRGVEKNVKPPQQQQQQQQHRKGNAKHGKKHPAPASRADDAREERFTEDAAAERRRRASSDDGGFSRIDGSKRAPKHEVLRGVEISPSKNRNPGKGALARSPRQNGLASPTRTRDPSESQDSPDELQVTVEVRRSKKIPGKGEIDNQVALEKEHRQSSPADIQHTVFTPSKTKRGLKGKKQKYTTNKAASTTKSFGIIYARFGPIEQHADQRNGVELLMDLERGIILLHNQNDPAECFELPLSKVTKATGGLPPSGKIRLLLSKMEGLDQKLDLELSSAEEKERFSDGLRGWNIEPLLQDEAWLEKAFHTHDRELKQHPYGLKRPLPAGLQRGTENSALPVKRMRLSDSLQDERGNPTVTAPRELPGPSNSAAKSSPSSPDVSPRASKLSSAWSVQIPVKVHTSPTLPASNRQTRAMLRRLPSTTIVSDDDDEANQSTQSQSDGPVKKWHKPLVYPRSGKKKAEVNMQDRDRLRKNDEFLNDNLIEFYIRFLQEHLSRTNEDVAKRVYFFNSFFYDTLMNVPRGKKGINYDGVQKWTRNVDIFNHDFVVVPINEHAHWYVAIICNLPNLQDLAEPQVYDEPLSSQVQSSSQLDSQVQEIPETPPPEVPRTAQGASIAPDAEPAKEEQTRHSLASMTLADEPPKNASKEGTPVEEWPDREEVSSIPVQAFPKTQAEQPSSQTACSQEAVKASDAAKASRKQATKRTSKADVNQPTIITFDSLGVTRSPTSRILRDYLYEEAKSKKGVEINTKLIRGITAQKIPLQPNYSDCGLYLLAYLEKFVQDPDTFIRKILQKEDGDWPPLKSGHLRKRLRKFLDALYDEQEQMSKQESSAKETMADRKPICYLLGSPWVSPQAQRGVETESPIKATGNQTMQSPSRAPEQRPDPESPTKAAVSKDDVQVSEQKDEAAGVKDHEEREAADEVRLVSSTTDETGPSGPHPIRQEVIEVPDSQEPAASLKAKSETTRPVTPVPLPSTVRSEVSKRYTPLHLSAAATESDSKMGNKDGGAVPDTVVETQVPGTPSKSLLVKDSPSKKC</sequence>
<accession>A0ACD1GGS0</accession>
<dbReference type="Proteomes" id="UP000249057">
    <property type="component" value="Unassembled WGS sequence"/>
</dbReference>
<gene>
    <name evidence="1" type="ORF">BO95DRAFT_440227</name>
</gene>